<feature type="non-terminal residue" evidence="1">
    <location>
        <position position="243"/>
    </location>
</feature>
<proteinExistence type="predicted"/>
<protein>
    <submittedName>
        <fullName evidence="1">Uncharacterized protein</fullName>
    </submittedName>
</protein>
<comment type="caution">
    <text evidence="1">The sequence shown here is derived from an EMBL/GenBank/DDBJ whole genome shotgun (WGS) entry which is preliminary data.</text>
</comment>
<reference evidence="1" key="1">
    <citation type="journal article" date="2014" name="Front. Microbiol.">
        <title>High frequency of phylogenetically diverse reductive dehalogenase-homologous genes in deep subseafloor sedimentary metagenomes.</title>
        <authorList>
            <person name="Kawai M."/>
            <person name="Futagami T."/>
            <person name="Toyoda A."/>
            <person name="Takaki Y."/>
            <person name="Nishi S."/>
            <person name="Hori S."/>
            <person name="Arai W."/>
            <person name="Tsubouchi T."/>
            <person name="Morono Y."/>
            <person name="Uchiyama I."/>
            <person name="Ito T."/>
            <person name="Fujiyama A."/>
            <person name="Inagaki F."/>
            <person name="Takami H."/>
        </authorList>
    </citation>
    <scope>NUCLEOTIDE SEQUENCE</scope>
    <source>
        <strain evidence="1">Expedition CK06-06</strain>
    </source>
</reference>
<sequence length="243" mass="27532">EKNGCLVLLGEGESKFELPPLRMDDVVTVFRSVYEHGEAPFVSIDPNPDNPKGPLMLTRHGKATQNTYVGWVLFEADRVMKAYSLGTDNITREKIESKIEGYQSLLEAGFFDSNETDSEPIWERFWIVPASVNQRESTKGKLTLFDVSLKVMTQRMVMKKGKLVPAPDDTPSPQAKAFAEWFADNYDQLSDEALSVPPEEVGVDIPVSFFWELRRVALVTAIAERLRDQGVPMPQWMRNYKGQ</sequence>
<organism evidence="1">
    <name type="scientific">marine sediment metagenome</name>
    <dbReference type="NCBI Taxonomy" id="412755"/>
    <lineage>
        <taxon>unclassified sequences</taxon>
        <taxon>metagenomes</taxon>
        <taxon>ecological metagenomes</taxon>
    </lineage>
</organism>
<dbReference type="EMBL" id="BARU01038754">
    <property type="protein sequence ID" value="GAH87850.1"/>
    <property type="molecule type" value="Genomic_DNA"/>
</dbReference>
<evidence type="ECO:0000313" key="1">
    <source>
        <dbReference type="EMBL" id="GAH87850.1"/>
    </source>
</evidence>
<feature type="non-terminal residue" evidence="1">
    <location>
        <position position="1"/>
    </location>
</feature>
<gene>
    <name evidence="1" type="ORF">S03H2_60175</name>
</gene>
<dbReference type="AlphaFoldDB" id="X1K2F0"/>
<name>X1K2F0_9ZZZZ</name>
<accession>X1K2F0</accession>